<keyword evidence="2" id="KW-0472">Membrane</keyword>
<dbReference type="InterPro" id="IPR001387">
    <property type="entry name" value="Cro/C1-type_HTH"/>
</dbReference>
<keyword evidence="2" id="KW-0812">Transmembrane</keyword>
<dbReference type="Proteomes" id="UP001171751">
    <property type="component" value="Unassembled WGS sequence"/>
</dbReference>
<organism evidence="4 5">
    <name type="scientific">Atopococcus tabaci</name>
    <dbReference type="NCBI Taxonomy" id="269774"/>
    <lineage>
        <taxon>Bacteria</taxon>
        <taxon>Bacillati</taxon>
        <taxon>Bacillota</taxon>
        <taxon>Bacilli</taxon>
        <taxon>Lactobacillales</taxon>
        <taxon>Carnobacteriaceae</taxon>
        <taxon>Atopococcus</taxon>
    </lineage>
</organism>
<feature type="compositionally biased region" description="Acidic residues" evidence="1">
    <location>
        <begin position="166"/>
        <end position="184"/>
    </location>
</feature>
<feature type="compositionally biased region" description="Acidic residues" evidence="1">
    <location>
        <begin position="95"/>
        <end position="109"/>
    </location>
</feature>
<keyword evidence="2" id="KW-1133">Transmembrane helix</keyword>
<proteinExistence type="predicted"/>
<feature type="compositionally biased region" description="Basic and acidic residues" evidence="1">
    <location>
        <begin position="120"/>
        <end position="129"/>
    </location>
</feature>
<dbReference type="Pfam" id="PF13464">
    <property type="entry name" value="RodZ_C"/>
    <property type="match status" value="1"/>
</dbReference>
<feature type="compositionally biased region" description="Acidic residues" evidence="1">
    <location>
        <begin position="229"/>
        <end position="247"/>
    </location>
</feature>
<dbReference type="PANTHER" id="PTHR34475">
    <property type="match status" value="1"/>
</dbReference>
<keyword evidence="5" id="KW-1185">Reference proteome</keyword>
<dbReference type="CDD" id="cd00093">
    <property type="entry name" value="HTH_XRE"/>
    <property type="match status" value="1"/>
</dbReference>
<dbReference type="InterPro" id="IPR025194">
    <property type="entry name" value="RodZ-like_C"/>
</dbReference>
<feature type="region of interest" description="Disordered" evidence="1">
    <location>
        <begin position="72"/>
        <end position="189"/>
    </location>
</feature>
<sequence length="370" mass="41056">MENIGDILKKSREEKGYSLVDMQRETKLQQKYLSALENNQLDSLPGDMYYDSFVRQYAQALGLNGDQLLANKESQTSDDVPSVFLSDDGIYAPDGDFEDESSQLDEQVDYEAQRQAASEKLMESLREEAATQEEDEEVDPYKPEDESHESPQEETEAFDPVLTPESESDQAEQDDQAEEYDSYQENESSNRSFFERYGCSILIILFLVISALLLFFYFNSNSSPSNESLELESEQVQESSLSEEADPNEQVSENSPDEEASGEVSIEQIEADGSNGVYRLNADEAEEFMVSISALGDTAWVSILSDDQQLRQGNIEDGDTMEVLVEGNPSVITIQAGNAAATSIEINGSSLEFPAENAGNPAQTLTINVE</sequence>
<gene>
    <name evidence="4" type="ORF">Q4F26_01190</name>
</gene>
<feature type="domain" description="Cytoskeleton protein RodZ-like C-terminal" evidence="3">
    <location>
        <begin position="297"/>
        <end position="362"/>
    </location>
</feature>
<evidence type="ECO:0000259" key="3">
    <source>
        <dbReference type="Pfam" id="PF13464"/>
    </source>
</evidence>
<evidence type="ECO:0000313" key="4">
    <source>
        <dbReference type="EMBL" id="MDO5456936.1"/>
    </source>
</evidence>
<dbReference type="InterPro" id="IPR050400">
    <property type="entry name" value="Bact_Cytoskel_RodZ"/>
</dbReference>
<dbReference type="Gene3D" id="1.10.260.40">
    <property type="entry name" value="lambda repressor-like DNA-binding domains"/>
    <property type="match status" value="1"/>
</dbReference>
<evidence type="ECO:0000256" key="2">
    <source>
        <dbReference type="SAM" id="Phobius"/>
    </source>
</evidence>
<reference evidence="4" key="1">
    <citation type="submission" date="2023-07" db="EMBL/GenBank/DDBJ databases">
        <title>Between Cages and Wild: Unraveling the Impact of Captivity on Animal Microbiomes and Antimicrobial Resistance.</title>
        <authorList>
            <person name="Schmartz G.P."/>
            <person name="Rehner J."/>
            <person name="Schuff M.J."/>
            <person name="Becker S.L."/>
            <person name="Kravczyk M."/>
            <person name="Gurevich A."/>
            <person name="Francke R."/>
            <person name="Mueller R."/>
            <person name="Keller V."/>
            <person name="Keller A."/>
        </authorList>
    </citation>
    <scope>NUCLEOTIDE SEQUENCE</scope>
    <source>
        <strain evidence="4">S39M_St_73</strain>
    </source>
</reference>
<feature type="region of interest" description="Disordered" evidence="1">
    <location>
        <begin position="226"/>
        <end position="263"/>
    </location>
</feature>
<accession>A0AA43U798</accession>
<feature type="compositionally biased region" description="Basic and acidic residues" evidence="1">
    <location>
        <begin position="139"/>
        <end position="151"/>
    </location>
</feature>
<evidence type="ECO:0000256" key="1">
    <source>
        <dbReference type="SAM" id="MobiDB-lite"/>
    </source>
</evidence>
<feature type="transmembrane region" description="Helical" evidence="2">
    <location>
        <begin position="197"/>
        <end position="218"/>
    </location>
</feature>
<evidence type="ECO:0000313" key="5">
    <source>
        <dbReference type="Proteomes" id="UP001171751"/>
    </source>
</evidence>
<comment type="caution">
    <text evidence="4">The sequence shown here is derived from an EMBL/GenBank/DDBJ whole genome shotgun (WGS) entry which is preliminary data.</text>
</comment>
<dbReference type="GO" id="GO:0003677">
    <property type="term" value="F:DNA binding"/>
    <property type="evidence" value="ECO:0007669"/>
    <property type="project" value="InterPro"/>
</dbReference>
<dbReference type="PANTHER" id="PTHR34475:SF1">
    <property type="entry name" value="CYTOSKELETON PROTEIN RODZ"/>
    <property type="match status" value="1"/>
</dbReference>
<dbReference type="EMBL" id="JAUNQW010000003">
    <property type="protein sequence ID" value="MDO5456936.1"/>
    <property type="molecule type" value="Genomic_DNA"/>
</dbReference>
<dbReference type="InterPro" id="IPR010982">
    <property type="entry name" value="Lambda_DNA-bd_dom_sf"/>
</dbReference>
<dbReference type="SUPFAM" id="SSF47413">
    <property type="entry name" value="lambda repressor-like DNA-binding domains"/>
    <property type="match status" value="1"/>
</dbReference>
<dbReference type="Pfam" id="PF13413">
    <property type="entry name" value="HTH_25"/>
    <property type="match status" value="1"/>
</dbReference>
<dbReference type="AlphaFoldDB" id="A0AA43U798"/>
<protein>
    <submittedName>
        <fullName evidence="4">DUF4115 domain-containing protein</fullName>
    </submittedName>
</protein>
<name>A0AA43U798_9LACT</name>